<keyword evidence="9" id="KW-0808">Transferase</keyword>
<evidence type="ECO:0000256" key="6">
    <source>
        <dbReference type="ARBA" id="ARBA00022485"/>
    </source>
</evidence>
<keyword evidence="8" id="KW-0597">Phosphoprotein</keyword>
<dbReference type="SMART" id="SM00387">
    <property type="entry name" value="HATPase_c"/>
    <property type="match status" value="1"/>
</dbReference>
<name>A0A3B0VH08_9ZZZZ</name>
<dbReference type="Gene3D" id="3.30.565.10">
    <property type="entry name" value="Histidine kinase-like ATPase, C-terminal domain"/>
    <property type="match status" value="1"/>
</dbReference>
<evidence type="ECO:0000259" key="19">
    <source>
        <dbReference type="PROSITE" id="PS50109"/>
    </source>
</evidence>
<keyword evidence="7" id="KW-0963">Cytoplasm</keyword>
<dbReference type="PANTHER" id="PTHR24421">
    <property type="entry name" value="NITRATE/NITRITE SENSOR PROTEIN NARX-RELATED"/>
    <property type="match status" value="1"/>
</dbReference>
<dbReference type="GO" id="GO:0005524">
    <property type="term" value="F:ATP binding"/>
    <property type="evidence" value="ECO:0007669"/>
    <property type="project" value="UniProtKB-KW"/>
</dbReference>
<dbReference type="InterPro" id="IPR050482">
    <property type="entry name" value="Sensor_HK_TwoCompSys"/>
</dbReference>
<keyword evidence="6" id="KW-0004">4Fe-4S</keyword>
<dbReference type="Gene3D" id="1.20.5.1930">
    <property type="match status" value="1"/>
</dbReference>
<keyword evidence="13" id="KW-0067">ATP-binding</keyword>
<dbReference type="InterPro" id="IPR004358">
    <property type="entry name" value="Sig_transdc_His_kin-like_C"/>
</dbReference>
<protein>
    <recommendedName>
        <fullName evidence="5">Oxygen sensor histidine kinase NreB</fullName>
        <ecNumber evidence="4">2.7.13.3</ecNumber>
    </recommendedName>
    <alternativeName>
        <fullName evidence="17">Nitrogen regulation protein B</fullName>
    </alternativeName>
</protein>
<evidence type="ECO:0000256" key="8">
    <source>
        <dbReference type="ARBA" id="ARBA00022553"/>
    </source>
</evidence>
<feature type="domain" description="Histidine kinase" evidence="19">
    <location>
        <begin position="269"/>
        <end position="457"/>
    </location>
</feature>
<gene>
    <name evidence="20" type="ORF">MNBD_CHLOROFLEXI01-4930</name>
</gene>
<dbReference type="GO" id="GO:0051539">
    <property type="term" value="F:4 iron, 4 sulfur cluster binding"/>
    <property type="evidence" value="ECO:0007669"/>
    <property type="project" value="UniProtKB-KW"/>
</dbReference>
<reference evidence="20" key="1">
    <citation type="submission" date="2018-06" db="EMBL/GenBank/DDBJ databases">
        <authorList>
            <person name="Zhirakovskaya E."/>
        </authorList>
    </citation>
    <scope>NUCLEOTIDE SEQUENCE</scope>
</reference>
<evidence type="ECO:0000256" key="10">
    <source>
        <dbReference type="ARBA" id="ARBA00022723"/>
    </source>
</evidence>
<accession>A0A3B0VH08</accession>
<evidence type="ECO:0000256" key="14">
    <source>
        <dbReference type="ARBA" id="ARBA00023004"/>
    </source>
</evidence>
<dbReference type="GO" id="GO:0046872">
    <property type="term" value="F:metal ion binding"/>
    <property type="evidence" value="ECO:0007669"/>
    <property type="project" value="UniProtKB-KW"/>
</dbReference>
<sequence length="463" mass="50763">MFAKKQLTLAQQYMFVSLLVMLAGMVGIGLWISQQIETAVTNRTAAVTALYVDSYVSPHLQGLVESGSQDAVNVEALEQLLSDTSLGTQIVSFKIWSPEGIILYSANPDQIGQQFTIEEGLAEAFNGEVVTEVSDLSKPEQAYESQNWDSLIETYAPSRDVSSDTIIAVSEFYQTADALESEIRTAQYRSWLLVAAVMIAVYLLLAGIVGRASSTIVSQQNKLRGNVSQLNALLTQNRLLNGRVRRAAARTTALNEQHLRRISADLHDGPAQDLALALLRIESLSEAIDISQPSVSKDFRTIHIAIESAMEEVRTISAGLRLPEIAPISLTETIHRAVRDFEQKTQSDVTLTLGDLPEQAPLPVKITLYRVLKEALANSYRHAKGQDLAAHAYISNEELIVEISDRGQGFSPQDESIDNRLGLVGMRERVELLGGRFEVYSVPGSGTTIRASLPLTIPEDENV</sequence>
<comment type="subcellular location">
    <subcellularLocation>
        <location evidence="3">Cytoplasm</location>
    </subcellularLocation>
</comment>
<evidence type="ECO:0000256" key="16">
    <source>
        <dbReference type="ARBA" id="ARBA00024827"/>
    </source>
</evidence>
<evidence type="ECO:0000256" key="3">
    <source>
        <dbReference type="ARBA" id="ARBA00004496"/>
    </source>
</evidence>
<evidence type="ECO:0000256" key="12">
    <source>
        <dbReference type="ARBA" id="ARBA00022777"/>
    </source>
</evidence>
<organism evidence="20">
    <name type="scientific">hydrothermal vent metagenome</name>
    <dbReference type="NCBI Taxonomy" id="652676"/>
    <lineage>
        <taxon>unclassified sequences</taxon>
        <taxon>metagenomes</taxon>
        <taxon>ecological metagenomes</taxon>
    </lineage>
</organism>
<evidence type="ECO:0000256" key="11">
    <source>
        <dbReference type="ARBA" id="ARBA00022741"/>
    </source>
</evidence>
<dbReference type="AlphaFoldDB" id="A0A3B0VH08"/>
<comment type="catalytic activity">
    <reaction evidence="1">
        <text>ATP + protein L-histidine = ADP + protein N-phospho-L-histidine.</text>
        <dbReference type="EC" id="2.7.13.3"/>
    </reaction>
</comment>
<keyword evidence="18" id="KW-0472">Membrane</keyword>
<dbReference type="InterPro" id="IPR003594">
    <property type="entry name" value="HATPase_dom"/>
</dbReference>
<dbReference type="GO" id="GO:0000155">
    <property type="term" value="F:phosphorelay sensor kinase activity"/>
    <property type="evidence" value="ECO:0007669"/>
    <property type="project" value="InterPro"/>
</dbReference>
<keyword evidence="18" id="KW-0812">Transmembrane</keyword>
<dbReference type="PROSITE" id="PS50109">
    <property type="entry name" value="HIS_KIN"/>
    <property type="match status" value="1"/>
</dbReference>
<evidence type="ECO:0000256" key="9">
    <source>
        <dbReference type="ARBA" id="ARBA00022679"/>
    </source>
</evidence>
<comment type="function">
    <text evidence="16">Member of the two-component regulatory system NreB/NreC involved in the control of dissimilatory nitrate/nitrite reduction in response to oxygen. NreB functions as a direct oxygen sensor histidine kinase which is autophosphorylated, in the absence of oxygen, probably at the conserved histidine residue, and transfers its phosphate group probably to a conserved aspartate residue of NreC. NreB/NreC activates the expression of the nitrate (narGHJI) and nitrite (nir) reductase operons, as well as the putative nitrate transporter gene narT.</text>
</comment>
<dbReference type="EC" id="2.7.13.3" evidence="4"/>
<keyword evidence="11" id="KW-0547">Nucleotide-binding</keyword>
<evidence type="ECO:0000256" key="15">
    <source>
        <dbReference type="ARBA" id="ARBA00023014"/>
    </source>
</evidence>
<evidence type="ECO:0000256" key="18">
    <source>
        <dbReference type="SAM" id="Phobius"/>
    </source>
</evidence>
<dbReference type="EMBL" id="UOEU01000963">
    <property type="protein sequence ID" value="VAW42815.1"/>
    <property type="molecule type" value="Genomic_DNA"/>
</dbReference>
<keyword evidence="18" id="KW-1133">Transmembrane helix</keyword>
<dbReference type="InterPro" id="IPR005467">
    <property type="entry name" value="His_kinase_dom"/>
</dbReference>
<dbReference type="InterPro" id="IPR036890">
    <property type="entry name" value="HATPase_C_sf"/>
</dbReference>
<dbReference type="GO" id="GO:0005737">
    <property type="term" value="C:cytoplasm"/>
    <property type="evidence" value="ECO:0007669"/>
    <property type="project" value="UniProtKB-SubCell"/>
</dbReference>
<evidence type="ECO:0000256" key="7">
    <source>
        <dbReference type="ARBA" id="ARBA00022490"/>
    </source>
</evidence>
<keyword evidence="14" id="KW-0408">Iron</keyword>
<evidence type="ECO:0000256" key="13">
    <source>
        <dbReference type="ARBA" id="ARBA00022840"/>
    </source>
</evidence>
<dbReference type="GO" id="GO:0016020">
    <property type="term" value="C:membrane"/>
    <property type="evidence" value="ECO:0007669"/>
    <property type="project" value="InterPro"/>
</dbReference>
<feature type="transmembrane region" description="Helical" evidence="18">
    <location>
        <begin position="12"/>
        <end position="33"/>
    </location>
</feature>
<dbReference type="Pfam" id="PF07730">
    <property type="entry name" value="HisKA_3"/>
    <property type="match status" value="1"/>
</dbReference>
<evidence type="ECO:0000256" key="17">
    <source>
        <dbReference type="ARBA" id="ARBA00030800"/>
    </source>
</evidence>
<evidence type="ECO:0000313" key="20">
    <source>
        <dbReference type="EMBL" id="VAW42815.1"/>
    </source>
</evidence>
<keyword evidence="10" id="KW-0479">Metal-binding</keyword>
<keyword evidence="12" id="KW-0418">Kinase</keyword>
<dbReference type="Pfam" id="PF02518">
    <property type="entry name" value="HATPase_c"/>
    <property type="match status" value="1"/>
</dbReference>
<evidence type="ECO:0000256" key="5">
    <source>
        <dbReference type="ARBA" id="ARBA00017322"/>
    </source>
</evidence>
<feature type="transmembrane region" description="Helical" evidence="18">
    <location>
        <begin position="191"/>
        <end position="210"/>
    </location>
</feature>
<dbReference type="GO" id="GO:0046983">
    <property type="term" value="F:protein dimerization activity"/>
    <property type="evidence" value="ECO:0007669"/>
    <property type="project" value="InterPro"/>
</dbReference>
<dbReference type="CDD" id="cd16917">
    <property type="entry name" value="HATPase_UhpB-NarQ-NarX-like"/>
    <property type="match status" value="1"/>
</dbReference>
<dbReference type="InterPro" id="IPR011712">
    <property type="entry name" value="Sig_transdc_His_kin_sub3_dim/P"/>
</dbReference>
<dbReference type="PRINTS" id="PR00344">
    <property type="entry name" value="BCTRLSENSOR"/>
</dbReference>
<evidence type="ECO:0000256" key="2">
    <source>
        <dbReference type="ARBA" id="ARBA00001966"/>
    </source>
</evidence>
<dbReference type="PANTHER" id="PTHR24421:SF10">
    <property type="entry name" value="NITRATE_NITRITE SENSOR PROTEIN NARQ"/>
    <property type="match status" value="1"/>
</dbReference>
<dbReference type="SUPFAM" id="SSF55874">
    <property type="entry name" value="ATPase domain of HSP90 chaperone/DNA topoisomerase II/histidine kinase"/>
    <property type="match status" value="1"/>
</dbReference>
<keyword evidence="15" id="KW-0411">Iron-sulfur</keyword>
<evidence type="ECO:0000256" key="4">
    <source>
        <dbReference type="ARBA" id="ARBA00012438"/>
    </source>
</evidence>
<comment type="cofactor">
    <cofactor evidence="2">
        <name>[4Fe-4S] cluster</name>
        <dbReference type="ChEBI" id="CHEBI:49883"/>
    </cofactor>
</comment>
<evidence type="ECO:0000256" key="1">
    <source>
        <dbReference type="ARBA" id="ARBA00000085"/>
    </source>
</evidence>
<proteinExistence type="predicted"/>